<keyword evidence="3" id="KW-1185">Reference proteome</keyword>
<dbReference type="OrthoDB" id="2081685at2"/>
<dbReference type="RefSeq" id="WP_073082503.1">
    <property type="nucleotide sequence ID" value="NZ_FQXV01000018.1"/>
</dbReference>
<dbReference type="AlphaFoldDB" id="A0A1M5ZEP2"/>
<keyword evidence="1" id="KW-0812">Transmembrane</keyword>
<evidence type="ECO:0000313" key="2">
    <source>
        <dbReference type="EMBL" id="SHI22688.1"/>
    </source>
</evidence>
<feature type="transmembrane region" description="Helical" evidence="1">
    <location>
        <begin position="59"/>
        <end position="84"/>
    </location>
</feature>
<evidence type="ECO:0000256" key="1">
    <source>
        <dbReference type="SAM" id="Phobius"/>
    </source>
</evidence>
<keyword evidence="1" id="KW-1133">Transmembrane helix</keyword>
<evidence type="ECO:0000313" key="3">
    <source>
        <dbReference type="Proteomes" id="UP000183995"/>
    </source>
</evidence>
<feature type="transmembrane region" description="Helical" evidence="1">
    <location>
        <begin position="140"/>
        <end position="162"/>
    </location>
</feature>
<dbReference type="EMBL" id="FQXV01000018">
    <property type="protein sequence ID" value="SHI22688.1"/>
    <property type="molecule type" value="Genomic_DNA"/>
</dbReference>
<sequence length="207" mass="23144">MSYLRQKLSSNSLKERLSFTILLFIILFFGIMTISYFLLPEGILKNKNPLQNWETSDNTVILTMQIFFYNMLSVLMIAFASLFGKKKESDANYLSIGYLVLFAQICINGIVVGTWSFSLGGEAIPFLNRITRTFDLVHRAGLWEMMGQLLITCSLAHISTVLTSGKNTTIQKITDIHLKKDEILVSIIGFALMSAGAVIESIAINSL</sequence>
<reference evidence="2 3" key="1">
    <citation type="submission" date="2016-11" db="EMBL/GenBank/DDBJ databases">
        <authorList>
            <person name="Jaros S."/>
            <person name="Januszkiewicz K."/>
            <person name="Wedrychowicz H."/>
        </authorList>
    </citation>
    <scope>NUCLEOTIDE SEQUENCE [LARGE SCALE GENOMIC DNA]</scope>
    <source>
        <strain evidence="2 3">DSM 10068</strain>
    </source>
</reference>
<organism evidence="2 3">
    <name type="scientific">Sporobacter termitidis DSM 10068</name>
    <dbReference type="NCBI Taxonomy" id="1123282"/>
    <lineage>
        <taxon>Bacteria</taxon>
        <taxon>Bacillati</taxon>
        <taxon>Bacillota</taxon>
        <taxon>Clostridia</taxon>
        <taxon>Eubacteriales</taxon>
        <taxon>Oscillospiraceae</taxon>
        <taxon>Sporobacter</taxon>
    </lineage>
</organism>
<feature type="transmembrane region" description="Helical" evidence="1">
    <location>
        <begin position="183"/>
        <end position="204"/>
    </location>
</feature>
<accession>A0A1M5ZEP2</accession>
<dbReference type="Proteomes" id="UP000183995">
    <property type="component" value="Unassembled WGS sequence"/>
</dbReference>
<gene>
    <name evidence="2" type="ORF">SAMN02745823_03626</name>
</gene>
<name>A0A1M5ZEP2_9FIRM</name>
<feature type="transmembrane region" description="Helical" evidence="1">
    <location>
        <begin position="21"/>
        <end position="39"/>
    </location>
</feature>
<proteinExistence type="predicted"/>
<keyword evidence="1" id="KW-0472">Membrane</keyword>
<feature type="transmembrane region" description="Helical" evidence="1">
    <location>
        <begin position="96"/>
        <end position="120"/>
    </location>
</feature>
<protein>
    <submittedName>
        <fullName evidence="2">Uncharacterized protein</fullName>
    </submittedName>
</protein>